<dbReference type="AlphaFoldDB" id="A0A078B916"/>
<sequence length="206" mass="23229">MMMDPYYRVKSDIHQRRPAYGILMAVWTVFMATLAGYFGYYAFNIENKNQCFVKDDESLPISPIPVGITEIEGVIDVSREFDQVISIFFLQSVTGSFIGFYHVLSIFLFPILLKFSYPVGLFNKLNLVFGVGCLIFMHLVRFGHGGKVCSGDYLPEEVLDQGGQVEGYLVIRGNLMSWYVTAFWIILGVITITVAIIVIAALKSYT</sequence>
<evidence type="ECO:0000313" key="3">
    <source>
        <dbReference type="Proteomes" id="UP000039865"/>
    </source>
</evidence>
<dbReference type="EMBL" id="CCKQ01018751">
    <property type="protein sequence ID" value="CDW90731.1"/>
    <property type="molecule type" value="Genomic_DNA"/>
</dbReference>
<feature type="transmembrane region" description="Helical" evidence="1">
    <location>
        <begin position="20"/>
        <end position="43"/>
    </location>
</feature>
<name>A0A078B916_STYLE</name>
<proteinExistence type="predicted"/>
<dbReference type="InParanoid" id="A0A078B916"/>
<reference evidence="2 3" key="1">
    <citation type="submission" date="2014-06" db="EMBL/GenBank/DDBJ databases">
        <authorList>
            <person name="Swart Estienne"/>
        </authorList>
    </citation>
    <scope>NUCLEOTIDE SEQUENCE [LARGE SCALE GENOMIC DNA]</scope>
    <source>
        <strain evidence="2 3">130c</strain>
    </source>
</reference>
<keyword evidence="3" id="KW-1185">Reference proteome</keyword>
<keyword evidence="1" id="KW-1133">Transmembrane helix</keyword>
<accession>A0A078B916</accession>
<feature type="transmembrane region" description="Helical" evidence="1">
    <location>
        <begin position="125"/>
        <end position="144"/>
    </location>
</feature>
<feature type="transmembrane region" description="Helical" evidence="1">
    <location>
        <begin position="178"/>
        <end position="202"/>
    </location>
</feature>
<keyword evidence="1" id="KW-0812">Transmembrane</keyword>
<gene>
    <name evidence="2" type="primary">Contig1826.g1978</name>
    <name evidence="2" type="ORF">STYLEM_19877</name>
</gene>
<keyword evidence="1" id="KW-0472">Membrane</keyword>
<dbReference type="Proteomes" id="UP000039865">
    <property type="component" value="Unassembled WGS sequence"/>
</dbReference>
<protein>
    <submittedName>
        <fullName evidence="2">Uncharacterized protein</fullName>
    </submittedName>
</protein>
<evidence type="ECO:0000256" key="1">
    <source>
        <dbReference type="SAM" id="Phobius"/>
    </source>
</evidence>
<feature type="transmembrane region" description="Helical" evidence="1">
    <location>
        <begin position="88"/>
        <end position="113"/>
    </location>
</feature>
<organism evidence="2 3">
    <name type="scientific">Stylonychia lemnae</name>
    <name type="common">Ciliate</name>
    <dbReference type="NCBI Taxonomy" id="5949"/>
    <lineage>
        <taxon>Eukaryota</taxon>
        <taxon>Sar</taxon>
        <taxon>Alveolata</taxon>
        <taxon>Ciliophora</taxon>
        <taxon>Intramacronucleata</taxon>
        <taxon>Spirotrichea</taxon>
        <taxon>Stichotrichia</taxon>
        <taxon>Sporadotrichida</taxon>
        <taxon>Oxytrichidae</taxon>
        <taxon>Stylonychinae</taxon>
        <taxon>Stylonychia</taxon>
    </lineage>
</organism>
<evidence type="ECO:0000313" key="2">
    <source>
        <dbReference type="EMBL" id="CDW90731.1"/>
    </source>
</evidence>